<evidence type="ECO:0000313" key="2">
    <source>
        <dbReference type="EMBL" id="CAB4144411.1"/>
    </source>
</evidence>
<gene>
    <name evidence="2" type="ORF">UFOVP457_42</name>
</gene>
<name>A0A6J5ME40_9CAUD</name>
<protein>
    <submittedName>
        <fullName evidence="2">Uncharacterized protein</fullName>
    </submittedName>
</protein>
<dbReference type="EMBL" id="LR796435">
    <property type="protein sequence ID" value="CAB4144411.1"/>
    <property type="molecule type" value="Genomic_DNA"/>
</dbReference>
<evidence type="ECO:0000256" key="1">
    <source>
        <dbReference type="SAM" id="Coils"/>
    </source>
</evidence>
<feature type="coiled-coil region" evidence="1">
    <location>
        <begin position="60"/>
        <end position="90"/>
    </location>
</feature>
<proteinExistence type="predicted"/>
<accession>A0A6J5ME40</accession>
<organism evidence="2">
    <name type="scientific">uncultured Caudovirales phage</name>
    <dbReference type="NCBI Taxonomy" id="2100421"/>
    <lineage>
        <taxon>Viruses</taxon>
        <taxon>Duplodnaviria</taxon>
        <taxon>Heunggongvirae</taxon>
        <taxon>Uroviricota</taxon>
        <taxon>Caudoviricetes</taxon>
        <taxon>Peduoviridae</taxon>
        <taxon>Maltschvirus</taxon>
        <taxon>Maltschvirus maltsch</taxon>
    </lineage>
</organism>
<reference evidence="2" key="1">
    <citation type="submission" date="2020-04" db="EMBL/GenBank/DDBJ databases">
        <authorList>
            <person name="Chiriac C."/>
            <person name="Salcher M."/>
            <person name="Ghai R."/>
            <person name="Kavagutti S V."/>
        </authorList>
    </citation>
    <scope>NUCLEOTIDE SEQUENCE</scope>
</reference>
<sequence length="127" mass="14211">MNLGWSILLAFMSIRDKLAKIGFDVTEHQLKLYKALSGIEAVAEELGADPQGLSVQLGCKRQQAQILNSLQEAMDNEEKLELAKENAKSGTEGFQFFIPEFREVKGIDGKVRLVKGETKIEEMKLIE</sequence>
<keyword evidence="1" id="KW-0175">Coiled coil</keyword>